<keyword evidence="6" id="KW-1185">Reference proteome</keyword>
<evidence type="ECO:0000256" key="3">
    <source>
        <dbReference type="HAMAP-Rule" id="MF_01660"/>
    </source>
</evidence>
<dbReference type="PANTHER" id="PTHR42916">
    <property type="entry name" value="2-SUCCINYL-5-ENOLPYRUVYL-6-HYDROXY-3-CYCLOHEXENE-1-CARBOXYLATE SYNTHASE"/>
    <property type="match status" value="1"/>
</dbReference>
<comment type="catalytic activity">
    <reaction evidence="3">
        <text>5-enolpyruvoyl-6-hydroxy-2-succinyl-cyclohex-3-ene-1-carboxylate = (1R,6R)-6-hydroxy-2-succinyl-cyclohexa-2,4-diene-1-carboxylate + pyruvate</text>
        <dbReference type="Rhea" id="RHEA:25597"/>
        <dbReference type="ChEBI" id="CHEBI:15361"/>
        <dbReference type="ChEBI" id="CHEBI:58689"/>
        <dbReference type="ChEBI" id="CHEBI:58818"/>
        <dbReference type="EC" id="4.2.99.20"/>
    </reaction>
</comment>
<comment type="subunit">
    <text evidence="3">Monomer.</text>
</comment>
<evidence type="ECO:0000256" key="2">
    <source>
        <dbReference type="ARBA" id="ARBA00023239"/>
    </source>
</evidence>
<dbReference type="UniPathway" id="UPA00079"/>
<dbReference type="EC" id="4.2.99.20" evidence="3"/>
<comment type="pathway">
    <text evidence="3">Quinol/quinone metabolism; 1,4-dihydroxy-2-naphthoate biosynthesis; 1,4-dihydroxy-2-naphthoate from chorismate: step 3/7.</text>
</comment>
<dbReference type="Gene3D" id="3.40.50.1820">
    <property type="entry name" value="alpha/beta hydrolase"/>
    <property type="match status" value="1"/>
</dbReference>
<evidence type="ECO:0000313" key="6">
    <source>
        <dbReference type="Proteomes" id="UP000464262"/>
    </source>
</evidence>
<organism evidence="5 6">
    <name type="scientific">Vibrio astriarenae</name>
    <dbReference type="NCBI Taxonomy" id="1481923"/>
    <lineage>
        <taxon>Bacteria</taxon>
        <taxon>Pseudomonadati</taxon>
        <taxon>Pseudomonadota</taxon>
        <taxon>Gammaproteobacteria</taxon>
        <taxon>Vibrionales</taxon>
        <taxon>Vibrionaceae</taxon>
        <taxon>Vibrio</taxon>
    </lineage>
</organism>
<evidence type="ECO:0000313" key="5">
    <source>
        <dbReference type="EMBL" id="QIA62891.1"/>
    </source>
</evidence>
<dbReference type="PANTHER" id="PTHR42916:SF1">
    <property type="entry name" value="PROTEIN PHYLLO, CHLOROPLASTIC"/>
    <property type="match status" value="1"/>
</dbReference>
<proteinExistence type="inferred from homology"/>
<feature type="domain" description="AB hydrolase-1" evidence="4">
    <location>
        <begin position="23"/>
        <end position="256"/>
    </location>
</feature>
<evidence type="ECO:0000256" key="1">
    <source>
        <dbReference type="ARBA" id="ARBA00022428"/>
    </source>
</evidence>
<dbReference type="SUPFAM" id="SSF53474">
    <property type="entry name" value="alpha/beta-Hydrolases"/>
    <property type="match status" value="1"/>
</dbReference>
<reference evidence="5 6" key="1">
    <citation type="submission" date="2020-01" db="EMBL/GenBank/DDBJ databases">
        <title>Whole genome and functional gene identification of agarase of Vibrio HN897.</title>
        <authorList>
            <person name="Liu Y."/>
            <person name="Zhao Z."/>
        </authorList>
    </citation>
    <scope>NUCLEOTIDE SEQUENCE [LARGE SCALE GENOMIC DNA]</scope>
    <source>
        <strain evidence="5 6">HN897</strain>
    </source>
</reference>
<keyword evidence="1 3" id="KW-0474">Menaquinone biosynthesis</keyword>
<accession>A0A7Z2T255</accession>
<dbReference type="Pfam" id="PF12697">
    <property type="entry name" value="Abhydrolase_6"/>
    <property type="match status" value="1"/>
</dbReference>
<dbReference type="AlphaFoldDB" id="A0A7Z2T255"/>
<dbReference type="UniPathway" id="UPA01057">
    <property type="reaction ID" value="UER00900"/>
</dbReference>
<dbReference type="EMBL" id="CP047475">
    <property type="protein sequence ID" value="QIA62891.1"/>
    <property type="molecule type" value="Genomic_DNA"/>
</dbReference>
<name>A0A7Z2T255_9VIBR</name>
<dbReference type="InterPro" id="IPR022485">
    <property type="entry name" value="SHCHC_synthase_MenH"/>
</dbReference>
<dbReference type="HAMAP" id="MF_01660">
    <property type="entry name" value="MenH"/>
    <property type="match status" value="1"/>
</dbReference>
<dbReference type="InterPro" id="IPR029058">
    <property type="entry name" value="AB_hydrolase_fold"/>
</dbReference>
<dbReference type="NCBIfam" id="TIGR03695">
    <property type="entry name" value="menH_SHCHC"/>
    <property type="match status" value="1"/>
</dbReference>
<sequence>MLFSQYFPPNASTRERAHSLPLLVFLHGFLGSHEDWLASTVLLDDYPRLLIDLPGFGRSKHLSCQSLDCCFSKINDVLIHPSYQGRNIVIVGYSMGGRLALRGLVESVFAQLPLVGVVVEGAHLGLKDAQARHERERNDEQWASRFEQEPIEQVLSDWYQQAVFSSLNDDQRQTLVDIRSDNLGQSIGAMLRLTSLAHQSYLLPSLHKQTVPIRYLCGEKDEKFKQLAVDSGLPYTLIQGAGHNVHHECPAQFASALGDIVETF</sequence>
<dbReference type="RefSeq" id="WP_164647785.1">
    <property type="nucleotide sequence ID" value="NZ_CP047475.1"/>
</dbReference>
<comment type="similarity">
    <text evidence="3">Belongs to the AB hydrolase superfamily. MenH family.</text>
</comment>
<comment type="pathway">
    <text evidence="3">Quinol/quinone metabolism; menaquinone biosynthesis.</text>
</comment>
<dbReference type="InterPro" id="IPR000073">
    <property type="entry name" value="AB_hydrolase_1"/>
</dbReference>
<dbReference type="GO" id="GO:0009234">
    <property type="term" value="P:menaquinone biosynthetic process"/>
    <property type="evidence" value="ECO:0007669"/>
    <property type="project" value="UniProtKB-UniRule"/>
</dbReference>
<dbReference type="Proteomes" id="UP000464262">
    <property type="component" value="Chromosome 1"/>
</dbReference>
<comment type="function">
    <text evidence="3">Catalyzes a proton abstraction reaction that results in 2,5-elimination of pyruvate from 2-succinyl-5-enolpyruvyl-6-hydroxy-3-cyclohexene-1-carboxylate (SEPHCHC) and the formation of 2-succinyl-6-hydroxy-2,4-cyclohexadiene-1-carboxylate (SHCHC).</text>
</comment>
<protein>
    <recommendedName>
        <fullName evidence="3">Putative 2-succinyl-6-hydroxy-2,4-cyclohexadiene-1-carboxylate synthase</fullName>
        <shortName evidence="3">SHCHC synthase</shortName>
        <ecNumber evidence="3">4.2.99.20</ecNumber>
    </recommendedName>
</protein>
<dbReference type="GO" id="GO:0070205">
    <property type="term" value="F:2-succinyl-6-hydroxy-2,4-cyclohexadiene-1-carboxylate synthase activity"/>
    <property type="evidence" value="ECO:0007669"/>
    <property type="project" value="UniProtKB-UniRule"/>
</dbReference>
<evidence type="ECO:0000259" key="4">
    <source>
        <dbReference type="Pfam" id="PF12697"/>
    </source>
</evidence>
<keyword evidence="2 3" id="KW-0456">Lyase</keyword>
<gene>
    <name evidence="3 5" type="primary">menH</name>
    <name evidence="5" type="ORF">GT360_04885</name>
</gene>
<dbReference type="NCBIfam" id="NF008340">
    <property type="entry name" value="PRK11126.1"/>
    <property type="match status" value="1"/>
</dbReference>
<dbReference type="KEGG" id="vas:GT360_04885"/>